<reference evidence="1" key="1">
    <citation type="journal article" date="2020" name="Stud. Mycol.">
        <title>101 Dothideomycetes genomes: a test case for predicting lifestyles and emergence of pathogens.</title>
        <authorList>
            <person name="Haridas S."/>
            <person name="Albert R."/>
            <person name="Binder M."/>
            <person name="Bloem J."/>
            <person name="Labutti K."/>
            <person name="Salamov A."/>
            <person name="Andreopoulos B."/>
            <person name="Baker S."/>
            <person name="Barry K."/>
            <person name="Bills G."/>
            <person name="Bluhm B."/>
            <person name="Cannon C."/>
            <person name="Castanera R."/>
            <person name="Culley D."/>
            <person name="Daum C."/>
            <person name="Ezra D."/>
            <person name="Gonzalez J."/>
            <person name="Henrissat B."/>
            <person name="Kuo A."/>
            <person name="Liang C."/>
            <person name="Lipzen A."/>
            <person name="Lutzoni F."/>
            <person name="Magnuson J."/>
            <person name="Mondo S."/>
            <person name="Nolan M."/>
            <person name="Ohm R."/>
            <person name="Pangilinan J."/>
            <person name="Park H.-J."/>
            <person name="Ramirez L."/>
            <person name="Alfaro M."/>
            <person name="Sun H."/>
            <person name="Tritt A."/>
            <person name="Yoshinaga Y."/>
            <person name="Zwiers L.-H."/>
            <person name="Turgeon B."/>
            <person name="Goodwin S."/>
            <person name="Spatafora J."/>
            <person name="Crous P."/>
            <person name="Grigoriev I."/>
        </authorList>
    </citation>
    <scope>NUCLEOTIDE SEQUENCE</scope>
    <source>
        <strain evidence="1">CBS 122367</strain>
    </source>
</reference>
<protein>
    <recommendedName>
        <fullName evidence="3">DUF4185 domain-containing protein</fullName>
    </recommendedName>
</protein>
<evidence type="ECO:0000313" key="2">
    <source>
        <dbReference type="Proteomes" id="UP000799291"/>
    </source>
</evidence>
<keyword evidence="2" id="KW-1185">Reference proteome</keyword>
<evidence type="ECO:0008006" key="3">
    <source>
        <dbReference type="Google" id="ProtNLM"/>
    </source>
</evidence>
<gene>
    <name evidence="1" type="ORF">K458DRAFT_479957</name>
</gene>
<sequence length="361" mass="40233">MPRLAWPPTLLGSPRVLDEITEISGRHYPRDFGRSIQLGGHTYYMFGDTFCFDDSREFVGVTNNCITFVPDLRNPTKSQFLSSDAKVPDFVPYSEKEVAFCERHENKEWNKRLVNWAFGGVIDIPGTEGREAWLFYDQVETHGAMIATQNGVGVAKVKVTGPGAQIECERIGPFPLFAADGPLWGNISNISAPDGWTYLLSGMGLDNFMARIRTYADFTKLENYRFLKKSGEWVASYSGPHGPFGELAHDVLAGQGQGAIVYLPGFAPEGRPYIWVGCEKFPTSQLCVGVAARPEGPWDVHRLGEMPKITEQAKTRYCIYPHFWGSDLEKGEILISWSDDGTMGGKVALARFRFAVQHNGD</sequence>
<dbReference type="OrthoDB" id="2583188at2759"/>
<dbReference type="EMBL" id="MU005597">
    <property type="protein sequence ID" value="KAF2680427.1"/>
    <property type="molecule type" value="Genomic_DNA"/>
</dbReference>
<proteinExistence type="predicted"/>
<organism evidence="1 2">
    <name type="scientific">Lentithecium fluviatile CBS 122367</name>
    <dbReference type="NCBI Taxonomy" id="1168545"/>
    <lineage>
        <taxon>Eukaryota</taxon>
        <taxon>Fungi</taxon>
        <taxon>Dikarya</taxon>
        <taxon>Ascomycota</taxon>
        <taxon>Pezizomycotina</taxon>
        <taxon>Dothideomycetes</taxon>
        <taxon>Pleosporomycetidae</taxon>
        <taxon>Pleosporales</taxon>
        <taxon>Massarineae</taxon>
        <taxon>Lentitheciaceae</taxon>
        <taxon>Lentithecium</taxon>
    </lineage>
</organism>
<name>A0A6G1IQA4_9PLEO</name>
<dbReference type="AlphaFoldDB" id="A0A6G1IQA4"/>
<evidence type="ECO:0000313" key="1">
    <source>
        <dbReference type="EMBL" id="KAF2680427.1"/>
    </source>
</evidence>
<dbReference type="Proteomes" id="UP000799291">
    <property type="component" value="Unassembled WGS sequence"/>
</dbReference>
<accession>A0A6G1IQA4</accession>